<feature type="region of interest" description="Disordered" evidence="4">
    <location>
        <begin position="1329"/>
        <end position="1439"/>
    </location>
</feature>
<feature type="region of interest" description="Disordered" evidence="4">
    <location>
        <begin position="438"/>
        <end position="458"/>
    </location>
</feature>
<organism evidence="6 7">
    <name type="scientific">Jatropha curcas</name>
    <name type="common">Barbados nut</name>
    <dbReference type="NCBI Taxonomy" id="180498"/>
    <lineage>
        <taxon>Eukaryota</taxon>
        <taxon>Viridiplantae</taxon>
        <taxon>Streptophyta</taxon>
        <taxon>Embryophyta</taxon>
        <taxon>Tracheophyta</taxon>
        <taxon>Spermatophyta</taxon>
        <taxon>Magnoliopsida</taxon>
        <taxon>eudicotyledons</taxon>
        <taxon>Gunneridae</taxon>
        <taxon>Pentapetalae</taxon>
        <taxon>rosids</taxon>
        <taxon>fabids</taxon>
        <taxon>Malpighiales</taxon>
        <taxon>Euphorbiaceae</taxon>
        <taxon>Crotonoideae</taxon>
        <taxon>Jatropheae</taxon>
        <taxon>Jatropha</taxon>
    </lineage>
</organism>
<dbReference type="OrthoDB" id="757982at2759"/>
<evidence type="ECO:0000256" key="2">
    <source>
        <dbReference type="ARBA" id="ARBA00022771"/>
    </source>
</evidence>
<dbReference type="EMBL" id="KK914334">
    <property type="protein sequence ID" value="KDP39999.1"/>
    <property type="molecule type" value="Genomic_DNA"/>
</dbReference>
<feature type="region of interest" description="Disordered" evidence="4">
    <location>
        <begin position="74"/>
        <end position="112"/>
    </location>
</feature>
<dbReference type="Pfam" id="PF24756">
    <property type="entry name" value="THD_CWZF3-5-7"/>
    <property type="match status" value="1"/>
</dbReference>
<feature type="compositionally biased region" description="Basic and acidic residues" evidence="4">
    <location>
        <begin position="1221"/>
        <end position="1232"/>
    </location>
</feature>
<dbReference type="InterPro" id="IPR056406">
    <property type="entry name" value="THD_CWZF3/5/7"/>
</dbReference>
<evidence type="ECO:0000259" key="5">
    <source>
        <dbReference type="PROSITE" id="PS51050"/>
    </source>
</evidence>
<feature type="compositionally biased region" description="Basic residues" evidence="4">
    <location>
        <begin position="1040"/>
        <end position="1051"/>
    </location>
</feature>
<feature type="compositionally biased region" description="Polar residues" evidence="4">
    <location>
        <begin position="438"/>
        <end position="448"/>
    </location>
</feature>
<feature type="domain" description="CW-type" evidence="5">
    <location>
        <begin position="669"/>
        <end position="722"/>
    </location>
</feature>
<feature type="region of interest" description="Disordered" evidence="4">
    <location>
        <begin position="365"/>
        <end position="425"/>
    </location>
</feature>
<dbReference type="Pfam" id="PF07496">
    <property type="entry name" value="zf-CW"/>
    <property type="match status" value="1"/>
</dbReference>
<dbReference type="KEGG" id="jcu:105631800"/>
<feature type="compositionally biased region" description="Polar residues" evidence="4">
    <location>
        <begin position="86"/>
        <end position="111"/>
    </location>
</feature>
<feature type="compositionally biased region" description="Polar residues" evidence="4">
    <location>
        <begin position="1209"/>
        <end position="1220"/>
    </location>
</feature>
<dbReference type="PANTHER" id="PTHR46524:SF12">
    <property type="entry name" value="CW-TYPE DOMAIN-CONTAINING PROTEIN"/>
    <property type="match status" value="1"/>
</dbReference>
<feature type="compositionally biased region" description="Polar residues" evidence="4">
    <location>
        <begin position="1461"/>
        <end position="1472"/>
    </location>
</feature>
<keyword evidence="2" id="KW-0863">Zinc-finger</keyword>
<dbReference type="GO" id="GO:0008270">
    <property type="term" value="F:zinc ion binding"/>
    <property type="evidence" value="ECO:0007669"/>
    <property type="project" value="UniProtKB-KW"/>
</dbReference>
<gene>
    <name evidence="6" type="ORF">JCGZ_01997</name>
</gene>
<evidence type="ECO:0000256" key="1">
    <source>
        <dbReference type="ARBA" id="ARBA00022723"/>
    </source>
</evidence>
<feature type="region of interest" description="Disordered" evidence="4">
    <location>
        <begin position="1"/>
        <end position="23"/>
    </location>
</feature>
<sequence length="1718" mass="189139">MEENPELEEGEAFQYKDDDDNNIDPEIALSYIDEKIQNVLGHLQKDFEGGVSAENLGAKFGGYGSFLPTFERSPQRNSVWPHPKTPQRNSIALRSPNNLPVEGASQSQSLKVPSDIAPSVKVGTASYSANAFHKQGLASGDISVKRDSNMSSALVSQKSNKKVENFNKSGNLSDQRTLKVRIKVGPDSVVRKNAAIYSGLGLDNSPSSSLGNSPRESDGMMPSSQQIAKESPTSILQMMTSFPVPGGVLISPLHDSLLYLMRKDRFSRDTRTVPLIKCSQDNFVAKADESVYFMGNGKLLKGKEVKFDGKSERAVEVKNGNDTFENSKAFSAKKKKENGTPESKDMLSNKFQSMPLLGTANDHETQKATGRPFEVPRAPDQDGVRDGLFSSDLIQEDSSESRSCQGSGKSEKRNGSSGSVEKFSEHRAVIFDKDSSVNLRGNATSKNGKASVPSKGYSDVSKYKDDLKVGAQAPPKQRIGQQAAFHVQDEISVPCVKEKRLKQGKKSHGNGNSKRAPAILTKERSGIVVSGSTKNMMGAAHRVPKSKDKANKLKLQKDISTSRHNLRDPLDLKLEKNSQMAFQEGPSGSWRKEPTVDNLEMEHYASLDRSRERFRGKRVGNQPIPGPFAKDVAYAGTSISGNGFSSQVGPSISGNGFSSQAIPPVMDPIIELENWVCCDSCQKWRLLPYGTKPEQLPEKWLCSMLNWLHGMNHCDISEEETTKAVHASYAVGQSHMQNHANGITSGVNVQHVDHNYQSLDSRAVSSQGKKKHGLKEIAKAGTNSGIIQLSSSAKNHLQDSVKSRNLNDMNQFPAEVNVIDKSSFHPSKSNNLAAEQKEDHIVRAGDTKRAKMKNNGEANNHRHWTSKKTKREDASHAHKHSNLNMDHRRMDLNSKGDMSTKASGKDLLKSNEHSFLGDVQCDTNERLLVSVKNLGDVTQVSSDGGCFDMKANDKMNISIKKRKLKEWQDNQKGLDNNLNTEEIGDKGLTKEKKLRVSKSGASSMNNNNDNFDKKEKVTRIISLGSQDHKIDGVEALRSMKKDKKPWKHRKKFTSEQTMDGVDSLRKDLGPGQLSRTATSSSSKVSDSLKTRANFDDLKGSPVESVSSSPLRTSFTEKLGSTRGNVLGKGDASNGGLPIIDERRRCRHGEDDGQINQSGTARREKVSGGPHPDHLKNFPSDYQNGGANHKIGQPKCSDLLNGATEIMENHQFSSDLPSTQNCRDEAKADRKHHENVLFQQKFGKGSSLRLKHNDRNSTSDFDRDDSKFSEPVNEHCEFSKKSIRYDSEIDPRSHALCKRINNVKHSIPEKPSSKSSKDEKILVSSIGCSKDNRIANDDSDAQRSAKRSRKLDAAPKENLVQDFDSQTKRNTIQKESRSGTPDLFAHTEREAKHDSQSHQSVSGSQQEEASIGFRVHASSSNEMSKASRHPGNPANKSGAHQSLAHRVLDMREGRDLNAPSPGGTNSSSQSASNALKEAKDLRDYADRLKVSGFGFESNETNFQAARKFLHGASLLETSNEVGRQVEMTQMQVYSTAAKLSECCALEYERRHEMAAAALAYKCVEVAYWRVVYCKNSSLSRDRNELQACVQTFSQGESPSSSASDIDNLNNQATMDKAAISKGTFSHIAGNPVIVARKHPNFLRLLDFMQDVNFAVEASRKSQNAYSAANAALEEAENSDCIVSVKKVIDFSFQDVEELIRLLQHAMEAITRAGLVGARD</sequence>
<feature type="region of interest" description="Disordered" evidence="4">
    <location>
        <begin position="1452"/>
        <end position="1476"/>
    </location>
</feature>
<evidence type="ECO:0000313" key="7">
    <source>
        <dbReference type="Proteomes" id="UP000027138"/>
    </source>
</evidence>
<feature type="compositionally biased region" description="Low complexity" evidence="4">
    <location>
        <begin position="1396"/>
        <end position="1405"/>
    </location>
</feature>
<dbReference type="InterPro" id="IPR011124">
    <property type="entry name" value="Znf_CW"/>
</dbReference>
<feature type="region of interest" description="Disordered" evidence="4">
    <location>
        <begin position="1144"/>
        <end position="1195"/>
    </location>
</feature>
<protein>
    <recommendedName>
        <fullName evidence="5">CW-type domain-containing protein</fullName>
    </recommendedName>
</protein>
<feature type="compositionally biased region" description="Basic and acidic residues" evidence="4">
    <location>
        <begin position="1329"/>
        <end position="1342"/>
    </location>
</feature>
<dbReference type="Proteomes" id="UP000027138">
    <property type="component" value="Unassembled WGS sequence"/>
</dbReference>
<dbReference type="InterPro" id="IPR055300">
    <property type="entry name" value="CWZF3/5/7"/>
</dbReference>
<keyword evidence="7" id="KW-1185">Reference proteome</keyword>
<name>A0A067L7B9_JATCU</name>
<feature type="compositionally biased region" description="Basic and acidic residues" evidence="4">
    <location>
        <begin position="1086"/>
        <end position="1098"/>
    </location>
</feature>
<feature type="compositionally biased region" description="Low complexity" evidence="4">
    <location>
        <begin position="1073"/>
        <end position="1085"/>
    </location>
</feature>
<feature type="compositionally biased region" description="Basic and acidic residues" evidence="4">
    <location>
        <begin position="1160"/>
        <end position="1175"/>
    </location>
</feature>
<dbReference type="STRING" id="180498.A0A067L7B9"/>
<feature type="region of interest" description="Disordered" evidence="4">
    <location>
        <begin position="328"/>
        <end position="347"/>
    </location>
</feature>
<proteinExistence type="predicted"/>
<feature type="compositionally biased region" description="Polar residues" evidence="4">
    <location>
        <begin position="1103"/>
        <end position="1115"/>
    </location>
</feature>
<keyword evidence="3" id="KW-0862">Zinc</keyword>
<feature type="region of interest" description="Disordered" evidence="4">
    <location>
        <begin position="1038"/>
        <end position="1115"/>
    </location>
</feature>
<dbReference type="Gene3D" id="3.30.40.100">
    <property type="match status" value="1"/>
</dbReference>
<feature type="compositionally biased region" description="Basic and acidic residues" evidence="4">
    <location>
        <begin position="1384"/>
        <end position="1395"/>
    </location>
</feature>
<feature type="region of interest" description="Disordered" evidence="4">
    <location>
        <begin position="852"/>
        <end position="881"/>
    </location>
</feature>
<dbReference type="PANTHER" id="PTHR46524">
    <property type="entry name" value="CW-TYPE ZINC FINGER"/>
    <property type="match status" value="1"/>
</dbReference>
<feature type="compositionally biased region" description="Basic and acidic residues" evidence="4">
    <location>
        <begin position="337"/>
        <end position="347"/>
    </location>
</feature>
<feature type="compositionally biased region" description="Basic and acidic residues" evidence="4">
    <location>
        <begin position="1250"/>
        <end position="1272"/>
    </location>
</feature>
<dbReference type="PROSITE" id="PS51050">
    <property type="entry name" value="ZF_CW"/>
    <property type="match status" value="1"/>
</dbReference>
<feature type="region of interest" description="Disordered" evidence="4">
    <location>
        <begin position="1209"/>
        <end position="1232"/>
    </location>
</feature>
<reference evidence="6 7" key="1">
    <citation type="journal article" date="2014" name="PLoS ONE">
        <title>Global Analysis of Gene Expression Profiles in Physic Nut (Jatropha curcas L.) Seedlings Exposed to Salt Stress.</title>
        <authorList>
            <person name="Zhang L."/>
            <person name="Zhang C."/>
            <person name="Wu P."/>
            <person name="Chen Y."/>
            <person name="Li M."/>
            <person name="Jiang H."/>
            <person name="Wu G."/>
        </authorList>
    </citation>
    <scope>NUCLEOTIDE SEQUENCE [LARGE SCALE GENOMIC DNA]</scope>
    <source>
        <strain evidence="7">cv. GZQX0401</strain>
        <tissue evidence="6">Young leaves</tissue>
    </source>
</reference>
<feature type="region of interest" description="Disordered" evidence="4">
    <location>
        <begin position="1246"/>
        <end position="1272"/>
    </location>
</feature>
<evidence type="ECO:0000256" key="4">
    <source>
        <dbReference type="SAM" id="MobiDB-lite"/>
    </source>
</evidence>
<keyword evidence="1" id="KW-0479">Metal-binding</keyword>
<evidence type="ECO:0000313" key="6">
    <source>
        <dbReference type="EMBL" id="KDP39999.1"/>
    </source>
</evidence>
<evidence type="ECO:0000256" key="3">
    <source>
        <dbReference type="ARBA" id="ARBA00022833"/>
    </source>
</evidence>
<accession>A0A067L7B9</accession>